<dbReference type="Gene3D" id="1.25.40.10">
    <property type="entry name" value="Tetratricopeptide repeat domain"/>
    <property type="match status" value="2"/>
</dbReference>
<evidence type="ECO:0000313" key="3">
    <source>
        <dbReference type="EMBL" id="PZN75963.1"/>
    </source>
</evidence>
<dbReference type="SUPFAM" id="SSF48452">
    <property type="entry name" value="TPR-like"/>
    <property type="match status" value="1"/>
</dbReference>
<evidence type="ECO:0008006" key="5">
    <source>
        <dbReference type="Google" id="ProtNLM"/>
    </source>
</evidence>
<keyword evidence="1" id="KW-0175">Coiled coil</keyword>
<feature type="transmembrane region" description="Helical" evidence="2">
    <location>
        <begin position="193"/>
        <end position="216"/>
    </location>
</feature>
<dbReference type="InterPro" id="IPR011990">
    <property type="entry name" value="TPR-like_helical_dom_sf"/>
</dbReference>
<gene>
    <name evidence="3" type="ORF">DM484_17615</name>
</gene>
<accession>A0A2W4QXF9</accession>
<dbReference type="Proteomes" id="UP000249396">
    <property type="component" value="Unassembled WGS sequence"/>
</dbReference>
<dbReference type="EMBL" id="QJPH01000370">
    <property type="protein sequence ID" value="PZN75963.1"/>
    <property type="molecule type" value="Genomic_DNA"/>
</dbReference>
<evidence type="ECO:0000256" key="1">
    <source>
        <dbReference type="SAM" id="Coils"/>
    </source>
</evidence>
<keyword evidence="2" id="KW-0812">Transmembrane</keyword>
<feature type="coiled-coil region" evidence="1">
    <location>
        <begin position="143"/>
        <end position="176"/>
    </location>
</feature>
<proteinExistence type="predicted"/>
<sequence length="710" mass="78895">MNELYDVILMGIDTEVDDREESINSIAELLKIDESKLKRFVDNNLKAVVKHGLLLEDARKYQQQILRRGGFCNYRPTQESDAKLELAPIEEDKQHFVFVCPACKYNEKVMSREDLPTSCPHCGIVPSKYEKISSIKYERELTKKRLLEKRQVLERQTKELEERKEQEALRRKLEKEILKELGLPTTINSRHRLFVSVALIWMIGIAFGINGFGPYFQKNAHQLNGSTPVEDGGNKPAFKLSPQEETLGQISSLKSAAAPESSLELASVKPSGIGWANPLVTSPSSSNQAVGNMALGGIIQWKPVRLNDKALLQEIRKDREWELFLASEAVRLAKLKQTAAAYVILEAISPIQVKVSALATLAAYYLEKKDKAEANNVLEMATLSINGLPDVAERVDNLGWLAITLWRLGEKQKAQLYLQTAEKLVSTLTGPAQQSRALASLATHQAQIGQIKQSEANFRQASQLILSINDEATKLRAYIHLAYSYAQSGNNAIPTAIIINALNNVNRINDKTDQQNLIGEIAEAFADIDESDYALATLDKLNPPAKGRMLFDVTRKLAYSDRPFDAMKGLDKLETPEYQSRAAALLSLVFGFRHGVNTLSTTLLQTAIATQDQIANPHDQAIVRAEMARYLAHAGLEKQAGDWATKALESARSIKIPQERDTAFALLAANFARAKQTSLVTESLAQIKDKQLASSMAKETDDINQLFSGQ</sequence>
<protein>
    <recommendedName>
        <fullName evidence="5">MalT-like TPR region domain-containing protein</fullName>
    </recommendedName>
</protein>
<keyword evidence="2" id="KW-1133">Transmembrane helix</keyword>
<name>A0A2W4QXF9_9GAMM</name>
<evidence type="ECO:0000256" key="2">
    <source>
        <dbReference type="SAM" id="Phobius"/>
    </source>
</evidence>
<reference evidence="3 4" key="1">
    <citation type="journal article" date="2018" name="Aquat. Microb. Ecol.">
        <title>Gammaproteobacterial methanotrophs dominate.</title>
        <authorList>
            <person name="Rissanen A.J."/>
            <person name="Saarenheimo J."/>
            <person name="Tiirola M."/>
            <person name="Peura S."/>
            <person name="Aalto S.L."/>
            <person name="Karvinen A."/>
            <person name="Nykanen H."/>
        </authorList>
    </citation>
    <scope>NUCLEOTIDE SEQUENCE [LARGE SCALE GENOMIC DNA]</scope>
    <source>
        <strain evidence="3">AMbin10</strain>
    </source>
</reference>
<keyword evidence="2" id="KW-0472">Membrane</keyword>
<organism evidence="3 4">
    <name type="scientific">Candidatus Methylumidiphilus alinenensis</name>
    <dbReference type="NCBI Taxonomy" id="2202197"/>
    <lineage>
        <taxon>Bacteria</taxon>
        <taxon>Pseudomonadati</taxon>
        <taxon>Pseudomonadota</taxon>
        <taxon>Gammaproteobacteria</taxon>
        <taxon>Methylococcales</taxon>
        <taxon>Candidatus Methylumidiphilus</taxon>
    </lineage>
</organism>
<evidence type="ECO:0000313" key="4">
    <source>
        <dbReference type="Proteomes" id="UP000249396"/>
    </source>
</evidence>
<dbReference type="AlphaFoldDB" id="A0A2W4QXF9"/>
<comment type="caution">
    <text evidence="3">The sequence shown here is derived from an EMBL/GenBank/DDBJ whole genome shotgun (WGS) entry which is preliminary data.</text>
</comment>